<protein>
    <submittedName>
        <fullName evidence="6">LysR family transcriptional regulator</fullName>
    </submittedName>
</protein>
<dbReference type="SUPFAM" id="SSF46785">
    <property type="entry name" value="Winged helix' DNA-binding domain"/>
    <property type="match status" value="1"/>
</dbReference>
<dbReference type="PROSITE" id="PS50931">
    <property type="entry name" value="HTH_LYSR"/>
    <property type="match status" value="1"/>
</dbReference>
<name>A0ABU3S1C2_9HYPH</name>
<dbReference type="InterPro" id="IPR036390">
    <property type="entry name" value="WH_DNA-bd_sf"/>
</dbReference>
<dbReference type="RefSeq" id="WP_316016534.1">
    <property type="nucleotide sequence ID" value="NZ_JAWDID010000002.1"/>
</dbReference>
<dbReference type="Gene3D" id="3.40.190.10">
    <property type="entry name" value="Periplasmic binding protein-like II"/>
    <property type="match status" value="2"/>
</dbReference>
<feature type="domain" description="HTH lysR-type" evidence="5">
    <location>
        <begin position="2"/>
        <end position="59"/>
    </location>
</feature>
<proteinExistence type="inferred from homology"/>
<dbReference type="InterPro" id="IPR036388">
    <property type="entry name" value="WH-like_DNA-bd_sf"/>
</dbReference>
<evidence type="ECO:0000256" key="4">
    <source>
        <dbReference type="ARBA" id="ARBA00023163"/>
    </source>
</evidence>
<dbReference type="Proteomes" id="UP001254257">
    <property type="component" value="Unassembled WGS sequence"/>
</dbReference>
<dbReference type="Gene3D" id="1.10.10.10">
    <property type="entry name" value="Winged helix-like DNA-binding domain superfamily/Winged helix DNA-binding domain"/>
    <property type="match status" value="1"/>
</dbReference>
<evidence type="ECO:0000259" key="5">
    <source>
        <dbReference type="PROSITE" id="PS50931"/>
    </source>
</evidence>
<keyword evidence="4" id="KW-0804">Transcription</keyword>
<keyword evidence="3" id="KW-0238">DNA-binding</keyword>
<organism evidence="6 7">
    <name type="scientific">Bosea rubneri</name>
    <dbReference type="NCBI Taxonomy" id="3075434"/>
    <lineage>
        <taxon>Bacteria</taxon>
        <taxon>Pseudomonadati</taxon>
        <taxon>Pseudomonadota</taxon>
        <taxon>Alphaproteobacteria</taxon>
        <taxon>Hyphomicrobiales</taxon>
        <taxon>Boseaceae</taxon>
        <taxon>Bosea</taxon>
    </lineage>
</organism>
<dbReference type="InterPro" id="IPR000847">
    <property type="entry name" value="LysR_HTH_N"/>
</dbReference>
<evidence type="ECO:0000256" key="3">
    <source>
        <dbReference type="ARBA" id="ARBA00023125"/>
    </source>
</evidence>
<sequence length="294" mass="32399">MIEFRTLETFVWVAQLKSFRGAAARLNTTQPAVSQRVAQLEEQLGVRLLERGRRSFALTEAGRSVLAQAERLLRLRTELVASVTDRSQLRGTLRLGAAETIVHTWLPRFIEAMSARYEHITLEIEVDISPNLRERLLGQQIDLAFMLGPISAPSIQSQPLRNEPIRFFASPKLGFAAGVNPLARIAAFPIITFARNTQPYMRLRELLADPHLPPTRIHASAAMATAVRMALDGLGVALIPASIVTEDVEAGRLVEVGCTRTIPDLQFVAGWLAAPDTRIIDLALEIAADSAARR</sequence>
<gene>
    <name evidence="6" type="ORF">RKE40_01775</name>
</gene>
<dbReference type="PANTHER" id="PTHR30126">
    <property type="entry name" value="HTH-TYPE TRANSCRIPTIONAL REGULATOR"/>
    <property type="match status" value="1"/>
</dbReference>
<dbReference type="InterPro" id="IPR005119">
    <property type="entry name" value="LysR_subst-bd"/>
</dbReference>
<evidence type="ECO:0000313" key="7">
    <source>
        <dbReference type="Proteomes" id="UP001254257"/>
    </source>
</evidence>
<dbReference type="SUPFAM" id="SSF53850">
    <property type="entry name" value="Periplasmic binding protein-like II"/>
    <property type="match status" value="1"/>
</dbReference>
<evidence type="ECO:0000256" key="2">
    <source>
        <dbReference type="ARBA" id="ARBA00023015"/>
    </source>
</evidence>
<dbReference type="CDD" id="cd05466">
    <property type="entry name" value="PBP2_LTTR_substrate"/>
    <property type="match status" value="1"/>
</dbReference>
<accession>A0ABU3S1C2</accession>
<keyword evidence="2" id="KW-0805">Transcription regulation</keyword>
<comment type="caution">
    <text evidence="6">The sequence shown here is derived from an EMBL/GenBank/DDBJ whole genome shotgun (WGS) entry which is preliminary data.</text>
</comment>
<dbReference type="PRINTS" id="PR00039">
    <property type="entry name" value="HTHLYSR"/>
</dbReference>
<dbReference type="PANTHER" id="PTHR30126:SF77">
    <property type="entry name" value="TRANSCRIPTIONAL REGULATORY PROTEIN"/>
    <property type="match status" value="1"/>
</dbReference>
<dbReference type="Pfam" id="PF03466">
    <property type="entry name" value="LysR_substrate"/>
    <property type="match status" value="1"/>
</dbReference>
<dbReference type="Pfam" id="PF00126">
    <property type="entry name" value="HTH_1"/>
    <property type="match status" value="1"/>
</dbReference>
<reference evidence="6 7" key="1">
    <citation type="submission" date="2023-09" db="EMBL/GenBank/DDBJ databases">
        <title>Whole genome shotgun sequencing (WGS) of Bosea sp. ZW T0_25, isolated from stored onions (Allium cepa).</title>
        <authorList>
            <person name="Stoll D.A."/>
            <person name="Huch M."/>
        </authorList>
    </citation>
    <scope>NUCLEOTIDE SEQUENCE [LARGE SCALE GENOMIC DNA]</scope>
    <source>
        <strain evidence="6 7">ZW T0_25</strain>
    </source>
</reference>
<comment type="similarity">
    <text evidence="1">Belongs to the LysR transcriptional regulatory family.</text>
</comment>
<evidence type="ECO:0000256" key="1">
    <source>
        <dbReference type="ARBA" id="ARBA00009437"/>
    </source>
</evidence>
<dbReference type="EMBL" id="JAWDID010000002">
    <property type="protein sequence ID" value="MDU0338588.1"/>
    <property type="molecule type" value="Genomic_DNA"/>
</dbReference>
<evidence type="ECO:0000313" key="6">
    <source>
        <dbReference type="EMBL" id="MDU0338588.1"/>
    </source>
</evidence>
<keyword evidence="7" id="KW-1185">Reference proteome</keyword>